<dbReference type="PRINTS" id="PR00119">
    <property type="entry name" value="CATATPASE"/>
</dbReference>
<feature type="domain" description="Cation-transporting P-type ATPase N-terminal" evidence="14">
    <location>
        <begin position="610"/>
        <end position="680"/>
    </location>
</feature>
<keyword evidence="8" id="KW-1278">Translocase</keyword>
<feature type="region of interest" description="Disordered" evidence="12">
    <location>
        <begin position="628"/>
        <end position="647"/>
    </location>
</feature>
<keyword evidence="2" id="KW-0597">Phosphoprotein</keyword>
<dbReference type="Gene3D" id="2.70.150.10">
    <property type="entry name" value="Calcium-transporting ATPase, cytoplasmic transduction domain A"/>
    <property type="match status" value="1"/>
</dbReference>
<evidence type="ECO:0000313" key="16">
    <source>
        <dbReference type="Proteomes" id="UP000316096"/>
    </source>
</evidence>
<dbReference type="SFLD" id="SFLDS00003">
    <property type="entry name" value="Haloacid_Dehalogenase"/>
    <property type="match status" value="1"/>
</dbReference>
<gene>
    <name evidence="15" type="ORF">FB559_0977</name>
</gene>
<dbReference type="SUPFAM" id="SSF81653">
    <property type="entry name" value="Calcium ATPase, transduction domain A"/>
    <property type="match status" value="1"/>
</dbReference>
<feature type="transmembrane region" description="Helical" evidence="13">
    <location>
        <begin position="1266"/>
        <end position="1288"/>
    </location>
</feature>
<dbReference type="InterPro" id="IPR023214">
    <property type="entry name" value="HAD_sf"/>
</dbReference>
<evidence type="ECO:0000256" key="9">
    <source>
        <dbReference type="ARBA" id="ARBA00022989"/>
    </source>
</evidence>
<dbReference type="InterPro" id="IPR036412">
    <property type="entry name" value="HAD-like_sf"/>
</dbReference>
<dbReference type="Pfam" id="PF13246">
    <property type="entry name" value="Cation_ATPase"/>
    <property type="match status" value="1"/>
</dbReference>
<dbReference type="InterPro" id="IPR008250">
    <property type="entry name" value="ATPase_P-typ_transduc_dom_A_sf"/>
</dbReference>
<keyword evidence="7" id="KW-0460">Magnesium</keyword>
<evidence type="ECO:0000256" key="10">
    <source>
        <dbReference type="ARBA" id="ARBA00023136"/>
    </source>
</evidence>
<sequence length="1510" mass="156512">MRLRGLLGTATGLPGNALRAVAGGVSGAMERRQVHASPGSTRIQVRGMHKPGTEAVAKSLVARLLDVAGVTRAEVNAPLGLVMVVHGDETPVDALLDVVEAIEELHAVSGEPFSAIGHPANRQTVIRDAVLVGAYLAGGGAAIAGRLVRATPLPPGVATLAAMADAAPQVRGGLERRIGRPATDLVLGGGVAITHAFAYQPSGPLINSVHRMIRIVEMRGHLATWNRQACRMAPIPGAFHAEPIDVPPRPVPLPYGPVERAAWTIPAALTAAVGTYALGRDADRAQGVLAAGVPKAARLGRDAFAAQLGMSAGRRDVVVVEPDALRRLDRVDQLVVDASALRTGNLVIDEIVQVGDEGIPPEEIHERAHALVDVQNLSGRHVDGPWAVAPLRSRTMPPGAEEQLAVMRKGGATVLLLTHDDEPVALVSVVVELDSLAESLLVTARRACAVAVAGAAAGLRHRLPVEQAVPGGSRLLTSIRRLQEDGRTVMLISARGGAALAAADIGVGLLGTNGHPPWGAHILCGPGLGKAYPLIEALLPARDVSSRSARIAEVGSVAGALLAATGTPATAARRAQLAVDMAALSALATGTWAGLAVTRRPQAVPADRTPWHAWPAQAVLDRLDSTTSGISESEAERRRIHAETGGPEIPGLARVTVEELDNPLTPALAAGAGVSAVVGSITDAALIGTVLGVNALMSGVQRVGADRALRQLVDLSAVRVRLRRPDPAEPDVRATAEELVPGDVVMLSAGDAVPADLRLLAAKGLEVDESSLTGESQLVIKSARPSVSKAVADRTSMLYEGTVIAAGEATGVVVATGDRTEIGRTTRLAGERRPGGVESRLQSLTAVTLPVALGAGAGLFLSDLLRGRSVAQALGPAVSLAVAAVPEGLPFVATAAELATARRLSRRGALVRNPSTIEALGRIDVLCFDKTGTLTKGRLRLRQVSDGESATPLKELTPQRRVIVAAALRASPEQVGRRLPHPTDRAIIRAAKKLGMDESEGYTSWKRVEEIPFEPARGYHAVLGRTPDGQVLSVKGAPEIVLDRCVTWAREEGLTEFDSGAREKVEQEIDRLARLGYRVLAVAEREASGRQDLTESRIDRLCLLGLVCIADPVRPTAAEAVSRLRKAGVDVMMITGDHPTTAEAIASELNLLNGRIMTGADLDALEDDELAEALATVSVFARVSPSQKARVVQALRTAGRVVAVTGDGANDAPAIRLADVGIALGERATPAARETADVVVTDDRIETITDAIADCRAMWRSTRDALAVLLGGNLGEIAFTVVTGLVSGASPLNVRQLLLVNLLTDMLPAVALASRPPSGVSREELLQEGPDRSLGSALTRDIAVRASATAGAAMAAWTLGRMSGTRNQADTVGLVALVGTQLAQTIVTGGRDPLVLVSGVASFAALGIIVQVPVLSQFFGSTPLLPHGWMIALACAGGFALGALLVTRLPSGTLVAYVPGAELAARLAEGVKDGLADGMKDGLPSGISAAVPAEVADGARMVWRTVRGAG</sequence>
<dbReference type="GO" id="GO:0005524">
    <property type="term" value="F:ATP binding"/>
    <property type="evidence" value="ECO:0007669"/>
    <property type="project" value="UniProtKB-KW"/>
</dbReference>
<dbReference type="InterPro" id="IPR059000">
    <property type="entry name" value="ATPase_P-type_domA"/>
</dbReference>
<comment type="caution">
    <text evidence="15">The sequence shown here is derived from an EMBL/GenBank/DDBJ whole genome shotgun (WGS) entry which is preliminary data.</text>
</comment>
<dbReference type="SFLD" id="SFLDG00002">
    <property type="entry name" value="C1.7:_P-type_atpase_like"/>
    <property type="match status" value="1"/>
</dbReference>
<keyword evidence="5" id="KW-0547">Nucleotide-binding</keyword>
<comment type="catalytic activity">
    <reaction evidence="11">
        <text>ATP + H2O = ADP + phosphate + H(+)</text>
        <dbReference type="Rhea" id="RHEA:13065"/>
        <dbReference type="ChEBI" id="CHEBI:15377"/>
        <dbReference type="ChEBI" id="CHEBI:15378"/>
        <dbReference type="ChEBI" id="CHEBI:30616"/>
        <dbReference type="ChEBI" id="CHEBI:43474"/>
        <dbReference type="ChEBI" id="CHEBI:456216"/>
    </reaction>
</comment>
<proteinExistence type="predicted"/>
<dbReference type="SUPFAM" id="SSF81665">
    <property type="entry name" value="Calcium ATPase, transmembrane domain M"/>
    <property type="match status" value="1"/>
</dbReference>
<dbReference type="GO" id="GO:0046872">
    <property type="term" value="F:metal ion binding"/>
    <property type="evidence" value="ECO:0007669"/>
    <property type="project" value="UniProtKB-KW"/>
</dbReference>
<dbReference type="Pfam" id="PF00122">
    <property type="entry name" value="E1-E2_ATPase"/>
    <property type="match status" value="1"/>
</dbReference>
<evidence type="ECO:0000313" key="15">
    <source>
        <dbReference type="EMBL" id="TQL95474.1"/>
    </source>
</evidence>
<dbReference type="EMBL" id="VFOZ01000001">
    <property type="protein sequence ID" value="TQL95474.1"/>
    <property type="molecule type" value="Genomic_DNA"/>
</dbReference>
<dbReference type="FunFam" id="2.70.150.10:FF:000160">
    <property type="entry name" value="Sarcoplasmic/endoplasmic reticulum calcium ATPase 1"/>
    <property type="match status" value="1"/>
</dbReference>
<evidence type="ECO:0000256" key="11">
    <source>
        <dbReference type="ARBA" id="ARBA00049360"/>
    </source>
</evidence>
<dbReference type="Gene3D" id="3.40.50.1000">
    <property type="entry name" value="HAD superfamily/HAD-like"/>
    <property type="match status" value="1"/>
</dbReference>
<dbReference type="SFLD" id="SFLDF00027">
    <property type="entry name" value="p-type_atpase"/>
    <property type="match status" value="1"/>
</dbReference>
<evidence type="ECO:0000256" key="13">
    <source>
        <dbReference type="SAM" id="Phobius"/>
    </source>
</evidence>
<evidence type="ECO:0000256" key="7">
    <source>
        <dbReference type="ARBA" id="ARBA00022842"/>
    </source>
</evidence>
<dbReference type="InterPro" id="IPR006068">
    <property type="entry name" value="ATPase_P-typ_cation-transptr_C"/>
</dbReference>
<dbReference type="RefSeq" id="WP_141953703.1">
    <property type="nucleotide sequence ID" value="NZ_VFOZ01000001.1"/>
</dbReference>
<keyword evidence="16" id="KW-1185">Reference proteome</keyword>
<dbReference type="PROSITE" id="PS00154">
    <property type="entry name" value="ATPASE_E1_E2"/>
    <property type="match status" value="1"/>
</dbReference>
<accession>A0A543CEF1</accession>
<dbReference type="GO" id="GO:0016887">
    <property type="term" value="F:ATP hydrolysis activity"/>
    <property type="evidence" value="ECO:0007669"/>
    <property type="project" value="InterPro"/>
</dbReference>
<dbReference type="PRINTS" id="PR00120">
    <property type="entry name" value="HATPASE"/>
</dbReference>
<evidence type="ECO:0000256" key="4">
    <source>
        <dbReference type="ARBA" id="ARBA00022723"/>
    </source>
</evidence>
<reference evidence="15 16" key="1">
    <citation type="submission" date="2019-06" db="EMBL/GenBank/DDBJ databases">
        <title>Sequencing the genomes of 1000 actinobacteria strains.</title>
        <authorList>
            <person name="Klenk H.-P."/>
        </authorList>
    </citation>
    <scope>NUCLEOTIDE SEQUENCE [LARGE SCALE GENOMIC DNA]</scope>
    <source>
        <strain evidence="15 16">DSM 102200</strain>
    </source>
</reference>
<evidence type="ECO:0000259" key="14">
    <source>
        <dbReference type="SMART" id="SM00831"/>
    </source>
</evidence>
<dbReference type="InterPro" id="IPR044492">
    <property type="entry name" value="P_typ_ATPase_HD_dom"/>
</dbReference>
<protein>
    <submittedName>
        <fullName evidence="15">Cation-transporting ATPase I</fullName>
    </submittedName>
</protein>
<dbReference type="SUPFAM" id="SSF56784">
    <property type="entry name" value="HAD-like"/>
    <property type="match status" value="1"/>
</dbReference>
<evidence type="ECO:0000256" key="3">
    <source>
        <dbReference type="ARBA" id="ARBA00022692"/>
    </source>
</evidence>
<dbReference type="GO" id="GO:0005886">
    <property type="term" value="C:plasma membrane"/>
    <property type="evidence" value="ECO:0007669"/>
    <property type="project" value="UniProtKB-SubCell"/>
</dbReference>
<dbReference type="GO" id="GO:0005388">
    <property type="term" value="F:P-type calcium transporter activity"/>
    <property type="evidence" value="ECO:0007669"/>
    <property type="project" value="TreeGrafter"/>
</dbReference>
<keyword evidence="10 13" id="KW-0472">Membrane</keyword>
<dbReference type="Gene3D" id="3.40.1110.10">
    <property type="entry name" value="Calcium-transporting ATPase, cytoplasmic domain N"/>
    <property type="match status" value="1"/>
</dbReference>
<evidence type="ECO:0000256" key="5">
    <source>
        <dbReference type="ARBA" id="ARBA00022741"/>
    </source>
</evidence>
<dbReference type="NCBIfam" id="TIGR01494">
    <property type="entry name" value="ATPase_P-type"/>
    <property type="match status" value="2"/>
</dbReference>
<keyword evidence="6" id="KW-0067">ATP-binding</keyword>
<dbReference type="Gene3D" id="1.20.1110.10">
    <property type="entry name" value="Calcium-transporting ATPase, transmembrane domain"/>
    <property type="match status" value="1"/>
</dbReference>
<dbReference type="PANTHER" id="PTHR24093:SF513">
    <property type="entry name" value="CATION-TRANSPORTING ATPASE I-RELATED"/>
    <property type="match status" value="1"/>
</dbReference>
<dbReference type="InterPro" id="IPR023298">
    <property type="entry name" value="ATPase_P-typ_TM_dom_sf"/>
</dbReference>
<keyword evidence="4" id="KW-0479">Metal-binding</keyword>
<dbReference type="Proteomes" id="UP000316096">
    <property type="component" value="Unassembled WGS sequence"/>
</dbReference>
<keyword evidence="9 13" id="KW-1133">Transmembrane helix</keyword>
<dbReference type="InterPro" id="IPR004014">
    <property type="entry name" value="ATPase_P-typ_cation-transptr_N"/>
</dbReference>
<evidence type="ECO:0000256" key="2">
    <source>
        <dbReference type="ARBA" id="ARBA00022553"/>
    </source>
</evidence>
<dbReference type="SMART" id="SM00831">
    <property type="entry name" value="Cation_ATPase_N"/>
    <property type="match status" value="1"/>
</dbReference>
<dbReference type="InterPro" id="IPR023299">
    <property type="entry name" value="ATPase_P-typ_cyto_dom_N"/>
</dbReference>
<evidence type="ECO:0000256" key="8">
    <source>
        <dbReference type="ARBA" id="ARBA00022967"/>
    </source>
</evidence>
<dbReference type="PANTHER" id="PTHR24093">
    <property type="entry name" value="CATION TRANSPORTING ATPASE"/>
    <property type="match status" value="1"/>
</dbReference>
<organism evidence="15 16">
    <name type="scientific">Actinoallomurus bryophytorum</name>
    <dbReference type="NCBI Taxonomy" id="1490222"/>
    <lineage>
        <taxon>Bacteria</taxon>
        <taxon>Bacillati</taxon>
        <taxon>Actinomycetota</taxon>
        <taxon>Actinomycetes</taxon>
        <taxon>Streptosporangiales</taxon>
        <taxon>Thermomonosporaceae</taxon>
        <taxon>Actinoallomurus</taxon>
    </lineage>
</organism>
<comment type="subcellular location">
    <subcellularLocation>
        <location evidence="1">Cell membrane</location>
        <topology evidence="1">Multi-pass membrane protein</topology>
    </subcellularLocation>
</comment>
<evidence type="ECO:0000256" key="6">
    <source>
        <dbReference type="ARBA" id="ARBA00022840"/>
    </source>
</evidence>
<dbReference type="InterPro" id="IPR018303">
    <property type="entry name" value="ATPase_P-typ_P_site"/>
</dbReference>
<keyword evidence="3 13" id="KW-0812">Transmembrane</keyword>
<evidence type="ECO:0000256" key="1">
    <source>
        <dbReference type="ARBA" id="ARBA00004651"/>
    </source>
</evidence>
<name>A0A543CEF1_9ACTN</name>
<dbReference type="Pfam" id="PF00689">
    <property type="entry name" value="Cation_ATPase_C"/>
    <property type="match status" value="1"/>
</dbReference>
<evidence type="ECO:0000256" key="12">
    <source>
        <dbReference type="SAM" id="MobiDB-lite"/>
    </source>
</evidence>
<dbReference type="OrthoDB" id="9814270at2"/>
<feature type="transmembrane region" description="Helical" evidence="13">
    <location>
        <begin position="1394"/>
        <end position="1415"/>
    </location>
</feature>
<feature type="transmembrane region" description="Helical" evidence="13">
    <location>
        <begin position="1427"/>
        <end position="1446"/>
    </location>
</feature>
<dbReference type="InterPro" id="IPR001757">
    <property type="entry name" value="P_typ_ATPase"/>
</dbReference>